<dbReference type="PROSITE" id="PS51257">
    <property type="entry name" value="PROKAR_LIPOPROTEIN"/>
    <property type="match status" value="1"/>
</dbReference>
<dbReference type="RefSeq" id="WP_054748573.1">
    <property type="nucleotide sequence ID" value="NZ_AZEI01000043.1"/>
</dbReference>
<dbReference type="Gene3D" id="1.50.10.10">
    <property type="match status" value="1"/>
</dbReference>
<dbReference type="EMBL" id="AZEI01000043">
    <property type="protein sequence ID" value="KRL17029.1"/>
    <property type="molecule type" value="Genomic_DNA"/>
</dbReference>
<accession>A0ABR5PEW4</accession>
<keyword evidence="2" id="KW-1185">Reference proteome</keyword>
<evidence type="ECO:0000313" key="2">
    <source>
        <dbReference type="Proteomes" id="UP000051977"/>
    </source>
</evidence>
<reference evidence="1 2" key="1">
    <citation type="journal article" date="2015" name="Genome Announc.">
        <title>Expanding the biotechnology potential of lactobacilli through comparative genomics of 213 strains and associated genera.</title>
        <authorList>
            <person name="Sun Z."/>
            <person name="Harris H.M."/>
            <person name="McCann A."/>
            <person name="Guo C."/>
            <person name="Argimon S."/>
            <person name="Zhang W."/>
            <person name="Yang X."/>
            <person name="Jeffery I.B."/>
            <person name="Cooney J.C."/>
            <person name="Kagawa T.F."/>
            <person name="Liu W."/>
            <person name="Song Y."/>
            <person name="Salvetti E."/>
            <person name="Wrobel A."/>
            <person name="Rasinkangas P."/>
            <person name="Parkhill J."/>
            <person name="Rea M.C."/>
            <person name="O'Sullivan O."/>
            <person name="Ritari J."/>
            <person name="Douillard F.P."/>
            <person name="Paul Ross R."/>
            <person name="Yang R."/>
            <person name="Briner A.E."/>
            <person name="Felis G.E."/>
            <person name="de Vos W.M."/>
            <person name="Barrangou R."/>
            <person name="Klaenhammer T.R."/>
            <person name="Caufield P.W."/>
            <person name="Cui Y."/>
            <person name="Zhang H."/>
            <person name="O'Toole P.W."/>
        </authorList>
    </citation>
    <scope>NUCLEOTIDE SEQUENCE [LARGE SCALE GENOMIC DNA]</scope>
    <source>
        <strain evidence="1 2">DSM 19907</strain>
    </source>
</reference>
<protein>
    <recommendedName>
        <fullName evidence="3">Glycosyl hydrolase family 8</fullName>
    </recommendedName>
</protein>
<gene>
    <name evidence="1" type="ORF">FD12_GL002166</name>
</gene>
<dbReference type="Proteomes" id="UP000051977">
    <property type="component" value="Unassembled WGS sequence"/>
</dbReference>
<sequence>MKIVKFTWLKVILIVGMFLGSMLGASACSRKTATVMPKTSPKVLIPKTLGEKQANSANQQRLQKFIKQKLLTKNGLYTSTVNQGSQASLASGHDMLSESVGMWLQYLNADKQPREFRTFYSQAKKVFNQGPQFSYRYNPTTHKQYPVNATLDDLRIIKALVVYDAINHTNRYQKEAATRFKALASHCIVGGQLVDYYDVNQDQAAKKGSLAYFDLQTLRYFENATDKGKDRYQKQLRVVQNGYLGDVFPLYHASYNWQTKQYSADNLNTSEALEVLLHLAEVGKLKSASKNWLVFQVNKRALKNGYRITGEVANNGQSVANYALAAMIFATIGDRVHYQTAMQLVWKEQIRDKQSPIFGALSNQQAQIAYSFNNLTALNASYRE</sequence>
<dbReference type="SUPFAM" id="SSF48208">
    <property type="entry name" value="Six-hairpin glycosidases"/>
    <property type="match status" value="1"/>
</dbReference>
<comment type="caution">
    <text evidence="1">The sequence shown here is derived from an EMBL/GenBank/DDBJ whole genome shotgun (WGS) entry which is preliminary data.</text>
</comment>
<name>A0ABR5PEW4_9LACO</name>
<organism evidence="1 2">
    <name type="scientific">Lentilactobacillus rapi DSM 19907 = JCM 15042</name>
    <dbReference type="NCBI Taxonomy" id="1423795"/>
    <lineage>
        <taxon>Bacteria</taxon>
        <taxon>Bacillati</taxon>
        <taxon>Bacillota</taxon>
        <taxon>Bacilli</taxon>
        <taxon>Lactobacillales</taxon>
        <taxon>Lactobacillaceae</taxon>
        <taxon>Lentilactobacillus</taxon>
    </lineage>
</organism>
<dbReference type="InterPro" id="IPR012341">
    <property type="entry name" value="6hp_glycosidase-like_sf"/>
</dbReference>
<evidence type="ECO:0008006" key="3">
    <source>
        <dbReference type="Google" id="ProtNLM"/>
    </source>
</evidence>
<evidence type="ECO:0000313" key="1">
    <source>
        <dbReference type="EMBL" id="KRL17029.1"/>
    </source>
</evidence>
<proteinExistence type="predicted"/>
<dbReference type="InterPro" id="IPR008928">
    <property type="entry name" value="6-hairpin_glycosidase_sf"/>
</dbReference>